<feature type="binding site" description="covalent" evidence="9">
    <location>
        <position position="39"/>
    </location>
    <ligand>
        <name>heme c</name>
        <dbReference type="ChEBI" id="CHEBI:61717"/>
        <label>1</label>
    </ligand>
</feature>
<organism evidence="14 15">
    <name type="scientific">Duganella guangzhouensis</name>
    <dbReference type="NCBI Taxonomy" id="2666084"/>
    <lineage>
        <taxon>Bacteria</taxon>
        <taxon>Pseudomonadati</taxon>
        <taxon>Pseudomonadota</taxon>
        <taxon>Betaproteobacteria</taxon>
        <taxon>Burkholderiales</taxon>
        <taxon>Oxalobacteraceae</taxon>
        <taxon>Telluria group</taxon>
        <taxon>Duganella</taxon>
    </lineage>
</organism>
<feature type="binding site" description="covalent" evidence="9">
    <location>
        <position position="336"/>
    </location>
    <ligand>
        <name>heme c</name>
        <dbReference type="ChEBI" id="CHEBI:61717"/>
        <label>3</label>
    </ligand>
</feature>
<feature type="domain" description="Cytochrome c" evidence="13">
    <location>
        <begin position="320"/>
        <end position="412"/>
    </location>
</feature>
<dbReference type="Gene3D" id="1.10.760.10">
    <property type="entry name" value="Cytochrome c-like domain"/>
    <property type="match status" value="3"/>
</dbReference>
<dbReference type="GO" id="GO:0016614">
    <property type="term" value="F:oxidoreductase activity, acting on CH-OH group of donors"/>
    <property type="evidence" value="ECO:0007669"/>
    <property type="project" value="InterPro"/>
</dbReference>
<accession>A0A6I2KZE4</accession>
<feature type="signal peptide" evidence="12">
    <location>
        <begin position="1"/>
        <end position="19"/>
    </location>
</feature>
<gene>
    <name evidence="14" type="ORF">GJ699_07600</name>
</gene>
<dbReference type="GO" id="GO:0009055">
    <property type="term" value="F:electron transfer activity"/>
    <property type="evidence" value="ECO:0007669"/>
    <property type="project" value="InterPro"/>
</dbReference>
<keyword evidence="4 10" id="KW-0479">Metal-binding</keyword>
<feature type="domain" description="Cytochrome c" evidence="13">
    <location>
        <begin position="25"/>
        <end position="128"/>
    </location>
</feature>
<dbReference type="EMBL" id="WKJK01000003">
    <property type="protein sequence ID" value="MRW89844.1"/>
    <property type="molecule type" value="Genomic_DNA"/>
</dbReference>
<dbReference type="InterPro" id="IPR014353">
    <property type="entry name" value="Membr-bd_ADH_cyt_c"/>
</dbReference>
<name>A0A6I2KZE4_9BURK</name>
<keyword evidence="6" id="KW-0677">Repeat</keyword>
<feature type="domain" description="Cytochrome c" evidence="13">
    <location>
        <begin position="179"/>
        <end position="288"/>
    </location>
</feature>
<evidence type="ECO:0000256" key="4">
    <source>
        <dbReference type="ARBA" id="ARBA00022723"/>
    </source>
</evidence>
<evidence type="ECO:0000313" key="14">
    <source>
        <dbReference type="EMBL" id="MRW89844.1"/>
    </source>
</evidence>
<dbReference type="AlphaFoldDB" id="A0A6I2KZE4"/>
<dbReference type="InterPro" id="IPR036909">
    <property type="entry name" value="Cyt_c-like_dom_sf"/>
</dbReference>
<keyword evidence="7 10" id="KW-0408">Iron</keyword>
<keyword evidence="8 11" id="KW-0472">Membrane</keyword>
<feature type="binding site" description="axial binding residue" evidence="10">
    <location>
        <position position="198"/>
    </location>
    <ligand>
        <name>heme c</name>
        <dbReference type="ChEBI" id="CHEBI:61717"/>
        <label>2</label>
    </ligand>
    <ligandPart>
        <name>Fe</name>
        <dbReference type="ChEBI" id="CHEBI:18248"/>
    </ligandPart>
</feature>
<feature type="binding site" description="covalent" evidence="9">
    <location>
        <position position="333"/>
    </location>
    <ligand>
        <name>heme c</name>
        <dbReference type="ChEBI" id="CHEBI:61717"/>
        <label>3</label>
    </ligand>
</feature>
<keyword evidence="11" id="KW-0812">Transmembrane</keyword>
<feature type="binding site" description="covalent" evidence="9">
    <location>
        <position position="42"/>
    </location>
    <ligand>
        <name>heme c</name>
        <dbReference type="ChEBI" id="CHEBI:61717"/>
        <label>1</label>
    </ligand>
</feature>
<feature type="binding site" description="covalent" evidence="9">
    <location>
        <position position="197"/>
    </location>
    <ligand>
        <name>heme c</name>
        <dbReference type="ChEBI" id="CHEBI:61717"/>
        <label>2</label>
    </ligand>
</feature>
<evidence type="ECO:0000256" key="2">
    <source>
        <dbReference type="ARBA" id="ARBA00022475"/>
    </source>
</evidence>
<dbReference type="GO" id="GO:0005506">
    <property type="term" value="F:iron ion binding"/>
    <property type="evidence" value="ECO:0007669"/>
    <property type="project" value="InterPro"/>
</dbReference>
<dbReference type="InterPro" id="IPR009056">
    <property type="entry name" value="Cyt_c-like_dom"/>
</dbReference>
<dbReference type="Proteomes" id="UP000433309">
    <property type="component" value="Unassembled WGS sequence"/>
</dbReference>
<evidence type="ECO:0000256" key="3">
    <source>
        <dbReference type="ARBA" id="ARBA00022617"/>
    </source>
</evidence>
<dbReference type="PIRSF" id="PIRSF000018">
    <property type="entry name" value="Mb_ADH_cyt_c"/>
    <property type="match status" value="1"/>
</dbReference>
<keyword evidence="11" id="KW-1133">Transmembrane helix</keyword>
<dbReference type="InterPro" id="IPR051459">
    <property type="entry name" value="Cytochrome_c-type_DH"/>
</dbReference>
<comment type="cofactor">
    <cofactor evidence="9">
        <name>heme c</name>
        <dbReference type="ChEBI" id="CHEBI:61717"/>
    </cofactor>
    <text evidence="9">Binds 3 heme c groups covalently per subunit.</text>
</comment>
<evidence type="ECO:0000256" key="8">
    <source>
        <dbReference type="ARBA" id="ARBA00023136"/>
    </source>
</evidence>
<keyword evidence="2" id="KW-1003">Cell membrane</keyword>
<keyword evidence="5 12" id="KW-0732">Signal</keyword>
<feature type="chain" id="PRO_5026121439" evidence="12">
    <location>
        <begin position="20"/>
        <end position="468"/>
    </location>
</feature>
<reference evidence="14 15" key="1">
    <citation type="submission" date="2019-11" db="EMBL/GenBank/DDBJ databases">
        <title>Novel species isolated from a subtropical stream in China.</title>
        <authorList>
            <person name="Lu H."/>
        </authorList>
    </citation>
    <scope>NUCLEOTIDE SEQUENCE [LARGE SCALE GENOMIC DNA]</scope>
    <source>
        <strain evidence="14 15">FT80W</strain>
    </source>
</reference>
<evidence type="ECO:0000256" key="11">
    <source>
        <dbReference type="SAM" id="Phobius"/>
    </source>
</evidence>
<comment type="subcellular location">
    <subcellularLocation>
        <location evidence="1">Cell membrane</location>
    </subcellularLocation>
</comment>
<evidence type="ECO:0000256" key="1">
    <source>
        <dbReference type="ARBA" id="ARBA00004236"/>
    </source>
</evidence>
<dbReference type="GO" id="GO:0005886">
    <property type="term" value="C:plasma membrane"/>
    <property type="evidence" value="ECO:0007669"/>
    <property type="project" value="UniProtKB-SubCell"/>
</dbReference>
<keyword evidence="3 9" id="KW-0349">Heme</keyword>
<dbReference type="Pfam" id="PF00034">
    <property type="entry name" value="Cytochrom_C"/>
    <property type="match status" value="3"/>
</dbReference>
<dbReference type="PROSITE" id="PS51007">
    <property type="entry name" value="CYTC"/>
    <property type="match status" value="3"/>
</dbReference>
<dbReference type="RefSeq" id="WP_154374712.1">
    <property type="nucleotide sequence ID" value="NZ_WKJK01000003.1"/>
</dbReference>
<feature type="binding site" description="covalent" evidence="9">
    <location>
        <position position="194"/>
    </location>
    <ligand>
        <name>heme c</name>
        <dbReference type="ChEBI" id="CHEBI:61717"/>
        <label>2</label>
    </ligand>
</feature>
<proteinExistence type="predicted"/>
<evidence type="ECO:0000256" key="5">
    <source>
        <dbReference type="ARBA" id="ARBA00022729"/>
    </source>
</evidence>
<dbReference type="GO" id="GO:0020037">
    <property type="term" value="F:heme binding"/>
    <property type="evidence" value="ECO:0007669"/>
    <property type="project" value="InterPro"/>
</dbReference>
<comment type="caution">
    <text evidence="14">The sequence shown here is derived from an EMBL/GenBank/DDBJ whole genome shotgun (WGS) entry which is preliminary data.</text>
</comment>
<feature type="binding site" description="axial binding residue" evidence="10">
    <location>
        <position position="337"/>
    </location>
    <ligand>
        <name>heme c</name>
        <dbReference type="ChEBI" id="CHEBI:61717"/>
        <label>3</label>
    </ligand>
    <ligandPart>
        <name>Fe</name>
        <dbReference type="ChEBI" id="CHEBI:18248"/>
    </ligandPart>
</feature>
<evidence type="ECO:0000256" key="9">
    <source>
        <dbReference type="PIRSR" id="PIRSR000018-50"/>
    </source>
</evidence>
<evidence type="ECO:0000256" key="10">
    <source>
        <dbReference type="PIRSR" id="PIRSR000018-51"/>
    </source>
</evidence>
<evidence type="ECO:0000259" key="13">
    <source>
        <dbReference type="PROSITE" id="PS51007"/>
    </source>
</evidence>
<evidence type="ECO:0000256" key="7">
    <source>
        <dbReference type="ARBA" id="ARBA00023004"/>
    </source>
</evidence>
<dbReference type="SUPFAM" id="SSF46626">
    <property type="entry name" value="Cytochrome c"/>
    <property type="match status" value="3"/>
</dbReference>
<sequence>MMRKLIFAILQLTAAAAFAGAPDAALIERGRYLATASDCVACHTAHRGAPMAGGLVLSSPVGDIVSTNITPSRQYGIGNYSEQQFSDALRKGIRADGQNLYPAMPYTAYAVMTDDDVHALYAYFMHGVTPVDKASEPTKLPFPMNIRASMKPWNALFLDQQPAVPASAPAPAAAPGRSAEWLRGQYLADGAAHCSTCHTPRGFLMQEKKELYMAGAQVGPWYAPNITSDHAAGIGSWTEAELVQYLRTGRIAGKAQAAGSMAEAISYSFSKLTDTDLKAIAVYIKTLPAVAGDGPSRFEQGKPGNALANLRGKPYADNMKGPHLGAQVYSANCASCHGASGQGTSDGYYPSLFHNSATVSNSNLLATILLGVNRETKDGHVFMPPFGDQPNAVNHLSNDDIAALANYIQVQYATGAPTIKADDVAQIRQGGPQSNLLLLARLGMVAGGLLLAALVIIVLRRRDQQNKE</sequence>
<feature type="binding site" description="axial binding residue" evidence="10">
    <location>
        <position position="43"/>
    </location>
    <ligand>
        <name>heme c</name>
        <dbReference type="ChEBI" id="CHEBI:61717"/>
        <label>1</label>
    </ligand>
    <ligandPart>
        <name>Fe</name>
        <dbReference type="ChEBI" id="CHEBI:18248"/>
    </ligandPart>
</feature>
<evidence type="ECO:0000256" key="6">
    <source>
        <dbReference type="ARBA" id="ARBA00022737"/>
    </source>
</evidence>
<feature type="transmembrane region" description="Helical" evidence="11">
    <location>
        <begin position="436"/>
        <end position="459"/>
    </location>
</feature>
<keyword evidence="15" id="KW-1185">Reference proteome</keyword>
<evidence type="ECO:0000313" key="15">
    <source>
        <dbReference type="Proteomes" id="UP000433309"/>
    </source>
</evidence>
<evidence type="ECO:0000256" key="12">
    <source>
        <dbReference type="SAM" id="SignalP"/>
    </source>
</evidence>
<dbReference type="PANTHER" id="PTHR35008">
    <property type="entry name" value="BLL4482 PROTEIN-RELATED"/>
    <property type="match status" value="1"/>
</dbReference>
<protein>
    <submittedName>
        <fullName evidence="14">C-type cytochrome</fullName>
    </submittedName>
</protein>
<dbReference type="PANTHER" id="PTHR35008:SF8">
    <property type="entry name" value="ALCOHOL DEHYDROGENASE CYTOCHROME C SUBUNIT"/>
    <property type="match status" value="1"/>
</dbReference>